<gene>
    <name evidence="6" type="ORF">PIG85_02835</name>
</gene>
<feature type="region of interest" description="Disordered" evidence="1">
    <location>
        <begin position="770"/>
        <end position="813"/>
    </location>
</feature>
<evidence type="ECO:0000259" key="5">
    <source>
        <dbReference type="Pfam" id="PF22494"/>
    </source>
</evidence>
<dbReference type="Proteomes" id="UP001211044">
    <property type="component" value="Chromosome"/>
</dbReference>
<evidence type="ECO:0000313" key="6">
    <source>
        <dbReference type="EMBL" id="WCE46597.1"/>
    </source>
</evidence>
<feature type="chain" id="PRO_5044342555" evidence="3">
    <location>
        <begin position="27"/>
        <end position="842"/>
    </location>
</feature>
<dbReference type="Pfam" id="PF13449">
    <property type="entry name" value="Phytase-like"/>
    <property type="match status" value="1"/>
</dbReference>
<dbReference type="InterPro" id="IPR055188">
    <property type="entry name" value="Choice_anch_I"/>
</dbReference>
<organism evidence="6 7">
    <name type="scientific">Winkia neuii subsp. anitrata</name>
    <dbReference type="NCBI Taxonomy" id="29318"/>
    <lineage>
        <taxon>Bacteria</taxon>
        <taxon>Bacillati</taxon>
        <taxon>Actinomycetota</taxon>
        <taxon>Actinomycetes</taxon>
        <taxon>Actinomycetales</taxon>
        <taxon>Actinomycetaceae</taxon>
        <taxon>Winkia</taxon>
    </lineage>
</organism>
<proteinExistence type="predicted"/>
<evidence type="ECO:0000256" key="1">
    <source>
        <dbReference type="SAM" id="MobiDB-lite"/>
    </source>
</evidence>
<accession>A0AB38XQL1</accession>
<dbReference type="EMBL" id="CP116394">
    <property type="protein sequence ID" value="WCE46597.1"/>
    <property type="molecule type" value="Genomic_DNA"/>
</dbReference>
<evidence type="ECO:0000256" key="3">
    <source>
        <dbReference type="SAM" id="SignalP"/>
    </source>
</evidence>
<sequence>MHTLRRTLAGTAVLSMLAGLPLSALGSPTEADQAPFGRVSTYPVYLNVPAGTDRNAQTNAEISTVSQDGNTLIYTDAAGKRIGFLDISDPSAPRGLGSFDLAKEGDADDQPTSVAACGDYLLVVVDQTGKNYDSPSGRVDVVRIADREKVASIDLKGQPDSIAISPDGKYAAIAIENQRDEDRGDGGLPQLPAGFVQTIELNSNPSSWKATPVYFVDKKGNPDPKIAAAGWDSPTDPEPEYVSINEANQLAVTVQENNGVAIIDLPSKSITSAFSTGKVDLKGIDVKNDGLINPTGSLQGVPREPDAIAWVGNNYVATANEGDWKGGSRGWSIFDTSGKVVYDSGNEIENLAIKYGLHNEKRAEKKGPEPEGLAVATFAGVPYAFVATERSNFVAVYDVSDPATPVFKQLLFTTNGPEGILPIPAKGILAVSSETDEADAGVRASVNLYKQGAHSPMHLTSAEKDGAPIGWTAMSGLSPDPTDPTHLYAVSDDALAESYIYRIGNIAENSPVIDERITVTDSGLPASLDLEGVAARTEGGFWLAHEGKSGAQNALYRTDANGAIQERVSLPTSVTEHIGKWGLEGVAATGTGKDEVLYVAVQRPLWKDPKAKPLAALEGNSARIGRYQVATKSWTWYSYPLTATSTEGDWMGLSDITVLGPDTLAVIERDKLNGPAARIKKAQAIRLPNKGGKEQPIPVQKLGSGQDLREVAMGYAGWMQEKFEGLAMTSTCDVYAITDNDGLKDATGETYFLTGMTNATLLGKQAAEVPCPTPVGSTSKGRPTTSAKPKGEPATPVTSRPSPAKKHKQGQSLQNTGTYVGGLLLVAAGLVAAGYLVIRRRA</sequence>
<keyword evidence="2" id="KW-1133">Transmembrane helix</keyword>
<dbReference type="RefSeq" id="WP_048707182.1">
    <property type="nucleotide sequence ID" value="NZ_CP116394.1"/>
</dbReference>
<keyword evidence="2" id="KW-0472">Membrane</keyword>
<protein>
    <submittedName>
        <fullName evidence="6">Esterase-like activity of phytase family protein</fullName>
    </submittedName>
</protein>
<dbReference type="SUPFAM" id="SSF50969">
    <property type="entry name" value="YVTN repeat-like/Quinoprotein amine dehydrogenase"/>
    <property type="match status" value="1"/>
</dbReference>
<dbReference type="Pfam" id="PF22494">
    <property type="entry name" value="choice_anch_I"/>
    <property type="match status" value="1"/>
</dbReference>
<dbReference type="PANTHER" id="PTHR46928:SF1">
    <property type="entry name" value="MESENCHYME-SPECIFIC CELL SURFACE GLYCOPROTEIN"/>
    <property type="match status" value="1"/>
</dbReference>
<feature type="domain" description="Phytase-like" evidence="4">
    <location>
        <begin position="470"/>
        <end position="741"/>
    </location>
</feature>
<evidence type="ECO:0000313" key="7">
    <source>
        <dbReference type="Proteomes" id="UP001211044"/>
    </source>
</evidence>
<feature type="transmembrane region" description="Helical" evidence="2">
    <location>
        <begin position="819"/>
        <end position="838"/>
    </location>
</feature>
<dbReference type="AlphaFoldDB" id="A0AB38XQL1"/>
<feature type="compositionally biased region" description="Polar residues" evidence="1">
    <location>
        <begin position="775"/>
        <end position="787"/>
    </location>
</feature>
<keyword evidence="3" id="KW-0732">Signal</keyword>
<evidence type="ECO:0000259" key="4">
    <source>
        <dbReference type="Pfam" id="PF13449"/>
    </source>
</evidence>
<dbReference type="InterPro" id="IPR011044">
    <property type="entry name" value="Quino_amine_DH_bsu"/>
</dbReference>
<dbReference type="InterPro" id="IPR052956">
    <property type="entry name" value="Mesenchyme-surface_protein"/>
</dbReference>
<dbReference type="PANTHER" id="PTHR46928">
    <property type="entry name" value="MESENCHYME-SPECIFIC CELL SURFACE GLYCOPROTEIN"/>
    <property type="match status" value="1"/>
</dbReference>
<dbReference type="InterPro" id="IPR015943">
    <property type="entry name" value="WD40/YVTN_repeat-like_dom_sf"/>
</dbReference>
<keyword evidence="2" id="KW-0812">Transmembrane</keyword>
<dbReference type="Gene3D" id="2.130.10.10">
    <property type="entry name" value="YVTN repeat-like/Quinoprotein amine dehydrogenase"/>
    <property type="match status" value="1"/>
</dbReference>
<evidence type="ECO:0000256" key="2">
    <source>
        <dbReference type="SAM" id="Phobius"/>
    </source>
</evidence>
<feature type="domain" description="Choice-of-anchor I" evidence="5">
    <location>
        <begin position="315"/>
        <end position="408"/>
    </location>
</feature>
<name>A0AB38XQL1_9ACTO</name>
<dbReference type="KEGG" id="wne:PIG85_02835"/>
<dbReference type="InterPro" id="IPR027372">
    <property type="entry name" value="Phytase-like_dom"/>
</dbReference>
<feature type="signal peptide" evidence="3">
    <location>
        <begin position="1"/>
        <end position="26"/>
    </location>
</feature>
<reference evidence="6" key="1">
    <citation type="submission" date="2023-01" db="EMBL/GenBank/DDBJ databases">
        <title>Comparative Genomic Analysis of the Clinically-Derived Winkia Strain NY0527 Provides Evidence into the Taxonomic Reassignment of Winkia neuii and Characterizes Their Virulence Traits.</title>
        <authorList>
            <person name="Cai X."/>
            <person name="Peng Y."/>
            <person name="Li M."/>
            <person name="Qiu Y."/>
            <person name="Wang Y."/>
            <person name="Xu L."/>
            <person name="Hou Q."/>
        </authorList>
    </citation>
    <scope>NUCLEOTIDE SEQUENCE</scope>
    <source>
        <strain evidence="6">NY0527</strain>
    </source>
</reference>